<dbReference type="GO" id="GO:0097367">
    <property type="term" value="F:carbohydrate derivative binding"/>
    <property type="evidence" value="ECO:0007669"/>
    <property type="project" value="InterPro"/>
</dbReference>
<dbReference type="CDD" id="cd05007">
    <property type="entry name" value="SIS_Etherase"/>
    <property type="match status" value="1"/>
</dbReference>
<evidence type="ECO:0000313" key="5">
    <source>
        <dbReference type="EMBL" id="QEG37168.1"/>
    </source>
</evidence>
<dbReference type="KEGG" id="bgok:Pr1d_45090"/>
<organism evidence="5 6">
    <name type="scientific">Bythopirellula goksoeyrii</name>
    <dbReference type="NCBI Taxonomy" id="1400387"/>
    <lineage>
        <taxon>Bacteria</taxon>
        <taxon>Pseudomonadati</taxon>
        <taxon>Planctomycetota</taxon>
        <taxon>Planctomycetia</taxon>
        <taxon>Pirellulales</taxon>
        <taxon>Lacipirellulaceae</taxon>
        <taxon>Bythopirellula</taxon>
    </lineage>
</organism>
<dbReference type="GO" id="GO:0046348">
    <property type="term" value="P:amino sugar catabolic process"/>
    <property type="evidence" value="ECO:0007669"/>
    <property type="project" value="InterPro"/>
</dbReference>
<evidence type="ECO:0000256" key="1">
    <source>
        <dbReference type="ARBA" id="ARBA00023239"/>
    </source>
</evidence>
<dbReference type="Pfam" id="PF22645">
    <property type="entry name" value="GKRP_SIS_N"/>
    <property type="match status" value="1"/>
</dbReference>
<dbReference type="GO" id="GO:0097173">
    <property type="term" value="P:N-acetylmuramic acid catabolic process"/>
    <property type="evidence" value="ECO:0007669"/>
    <property type="project" value="UniProtKB-UniPathway"/>
</dbReference>
<dbReference type="PROSITE" id="PS51464">
    <property type="entry name" value="SIS"/>
    <property type="match status" value="1"/>
</dbReference>
<sequence>MRIMLEHLTTELSNPASEALDSLSPREIVALINSEDAGIADAVAQQSEQIAKAIEVIAHRLRHGGRLIYIGAGTSGRLGILDAAECPPTFNSDPSQVVGIIAGGPTAVLRAVEGAEDSPELAKQDLKNIELCSNDVVVGIATSGRTPYVAGALEYARSQGAYAIGLSCNHNATINTRSDLTISPVVGPEILSGSTRMKAGTATKMVLNMLSTGAMVRLGKTYGNLMVDLQATNTKLTERSRRILAKLAMISPEDAAIQLHQCGGELKVAIVSQRLNLSPDEARQRLQANGGHLRQALENDPD</sequence>
<dbReference type="Gene3D" id="3.40.50.10490">
    <property type="entry name" value="Glucose-6-phosphate isomerase like protein, domain 1"/>
    <property type="match status" value="1"/>
</dbReference>
<dbReference type="InterPro" id="IPR040190">
    <property type="entry name" value="MURQ/GCKR"/>
</dbReference>
<dbReference type="InterPro" id="IPR046348">
    <property type="entry name" value="SIS_dom_sf"/>
</dbReference>
<feature type="active site" evidence="3">
    <location>
        <position position="116"/>
    </location>
</feature>
<feature type="domain" description="SIS" evidence="4">
    <location>
        <begin position="57"/>
        <end position="220"/>
    </location>
</feature>
<dbReference type="UniPathway" id="UPA00342"/>
<dbReference type="AlphaFoldDB" id="A0A5B9QDX9"/>
<proteinExistence type="inferred from homology"/>
<gene>
    <name evidence="3 5" type="primary">murQ</name>
    <name evidence="5" type="ORF">Pr1d_45090</name>
</gene>
<reference evidence="5 6" key="1">
    <citation type="submission" date="2019-08" db="EMBL/GenBank/DDBJ databases">
        <title>Deep-cultivation of Planctomycetes and their phenomic and genomic characterization uncovers novel biology.</title>
        <authorList>
            <person name="Wiegand S."/>
            <person name="Jogler M."/>
            <person name="Boedeker C."/>
            <person name="Pinto D."/>
            <person name="Vollmers J."/>
            <person name="Rivas-Marin E."/>
            <person name="Kohn T."/>
            <person name="Peeters S.H."/>
            <person name="Heuer A."/>
            <person name="Rast P."/>
            <person name="Oberbeckmann S."/>
            <person name="Bunk B."/>
            <person name="Jeske O."/>
            <person name="Meyerdierks A."/>
            <person name="Storesund J.E."/>
            <person name="Kallscheuer N."/>
            <person name="Luecker S."/>
            <person name="Lage O.M."/>
            <person name="Pohl T."/>
            <person name="Merkel B.J."/>
            <person name="Hornburger P."/>
            <person name="Mueller R.-W."/>
            <person name="Bruemmer F."/>
            <person name="Labrenz M."/>
            <person name="Spormann A.M."/>
            <person name="Op den Camp H."/>
            <person name="Overmann J."/>
            <person name="Amann R."/>
            <person name="Jetten M.S.M."/>
            <person name="Mascher T."/>
            <person name="Medema M.H."/>
            <person name="Devos D.P."/>
            <person name="Kaster A.-K."/>
            <person name="Ovreas L."/>
            <person name="Rohde M."/>
            <person name="Galperin M.Y."/>
            <person name="Jogler C."/>
        </authorList>
    </citation>
    <scope>NUCLEOTIDE SEQUENCE [LARGE SCALE GENOMIC DNA]</scope>
    <source>
        <strain evidence="5 6">Pr1d</strain>
    </source>
</reference>
<comment type="similarity">
    <text evidence="3">Belongs to the GCKR-like family. MurNAc-6-P etherase subfamily.</text>
</comment>
<dbReference type="EC" id="4.2.1.126" evidence="3"/>
<feature type="active site" description="Proton donor" evidence="3">
    <location>
        <position position="85"/>
    </location>
</feature>
<dbReference type="GO" id="GO:0016835">
    <property type="term" value="F:carbon-oxygen lyase activity"/>
    <property type="evidence" value="ECO:0007669"/>
    <property type="project" value="UniProtKB-UniRule"/>
</dbReference>
<evidence type="ECO:0000256" key="3">
    <source>
        <dbReference type="HAMAP-Rule" id="MF_00068"/>
    </source>
</evidence>
<dbReference type="FunFam" id="3.40.50.10490:FF:000014">
    <property type="entry name" value="N-acetylmuramic acid 6-phosphate etherase"/>
    <property type="match status" value="1"/>
</dbReference>
<evidence type="ECO:0000259" key="4">
    <source>
        <dbReference type="PROSITE" id="PS51464"/>
    </source>
</evidence>
<dbReference type="NCBIfam" id="NF009222">
    <property type="entry name" value="PRK12570.1"/>
    <property type="match status" value="1"/>
</dbReference>
<dbReference type="NCBIfam" id="TIGR00274">
    <property type="entry name" value="N-acetylmuramic acid 6-phosphate etherase"/>
    <property type="match status" value="1"/>
</dbReference>
<comment type="pathway">
    <text evidence="3">Amino-sugar metabolism; N-acetylmuramate degradation.</text>
</comment>
<dbReference type="InterPro" id="IPR005486">
    <property type="entry name" value="Glucokinase_regulatory_CS"/>
</dbReference>
<dbReference type="PANTHER" id="PTHR10088">
    <property type="entry name" value="GLUCOKINASE REGULATORY PROTEIN"/>
    <property type="match status" value="1"/>
</dbReference>
<keyword evidence="1 3" id="KW-0456">Lyase</keyword>
<dbReference type="InterPro" id="IPR005488">
    <property type="entry name" value="Etherase_MurQ"/>
</dbReference>
<dbReference type="PANTHER" id="PTHR10088:SF4">
    <property type="entry name" value="GLUCOKINASE REGULATORY PROTEIN"/>
    <property type="match status" value="1"/>
</dbReference>
<evidence type="ECO:0000313" key="6">
    <source>
        <dbReference type="Proteomes" id="UP000323917"/>
    </source>
</evidence>
<dbReference type="GO" id="GO:0016803">
    <property type="term" value="F:ether hydrolase activity"/>
    <property type="evidence" value="ECO:0007669"/>
    <property type="project" value="TreeGrafter"/>
</dbReference>
<dbReference type="PROSITE" id="PS01272">
    <property type="entry name" value="GCKR"/>
    <property type="match status" value="1"/>
</dbReference>
<accession>A0A5B9QDX9</accession>
<dbReference type="NCBIfam" id="NF003915">
    <property type="entry name" value="PRK05441.1"/>
    <property type="match status" value="1"/>
</dbReference>
<name>A0A5B9QDX9_9BACT</name>
<keyword evidence="6" id="KW-1185">Reference proteome</keyword>
<dbReference type="HAMAP" id="MF_00068">
    <property type="entry name" value="MurQ"/>
    <property type="match status" value="1"/>
</dbReference>
<dbReference type="SUPFAM" id="SSF53697">
    <property type="entry name" value="SIS domain"/>
    <property type="match status" value="1"/>
</dbReference>
<comment type="function">
    <text evidence="3">Specifically catalyzes the cleavage of the D-lactyl ether substituent of MurNAc 6-phosphate, producing GlcNAc 6-phosphate and D-lactate.</text>
</comment>
<dbReference type="Gene3D" id="1.10.8.1080">
    <property type="match status" value="1"/>
</dbReference>
<protein>
    <recommendedName>
        <fullName evidence="3">N-acetylmuramic acid 6-phosphate etherase</fullName>
        <shortName evidence="3">MurNAc-6-P etherase</shortName>
        <ecNumber evidence="3">4.2.1.126</ecNumber>
    </recommendedName>
    <alternativeName>
        <fullName evidence="3">N-acetylmuramic acid 6-phosphate hydrolase</fullName>
    </alternativeName>
    <alternativeName>
        <fullName evidence="3">N-acetylmuramic acid 6-phosphate lyase</fullName>
    </alternativeName>
</protein>
<dbReference type="GO" id="GO:0009254">
    <property type="term" value="P:peptidoglycan turnover"/>
    <property type="evidence" value="ECO:0007669"/>
    <property type="project" value="TreeGrafter"/>
</dbReference>
<comment type="miscellaneous">
    <text evidence="3">A lyase-type mechanism (elimination/hydration) is suggested for the cleavage of the lactyl ether bond of MurNAc 6-phosphate, with the formation of an alpha,beta-unsaturated aldehyde intermediate with (E)-stereochemistry, followed by the syn addition of water to give product.</text>
</comment>
<comment type="subunit">
    <text evidence="3">Homodimer.</text>
</comment>
<evidence type="ECO:0000256" key="2">
    <source>
        <dbReference type="ARBA" id="ARBA00023277"/>
    </source>
</evidence>
<dbReference type="EMBL" id="CP042913">
    <property type="protein sequence ID" value="QEG37168.1"/>
    <property type="molecule type" value="Genomic_DNA"/>
</dbReference>
<comment type="catalytic activity">
    <reaction evidence="3">
        <text>N-acetyl-D-muramate 6-phosphate + H2O = N-acetyl-D-glucosamine 6-phosphate + (R)-lactate</text>
        <dbReference type="Rhea" id="RHEA:26410"/>
        <dbReference type="ChEBI" id="CHEBI:15377"/>
        <dbReference type="ChEBI" id="CHEBI:16004"/>
        <dbReference type="ChEBI" id="CHEBI:57513"/>
        <dbReference type="ChEBI" id="CHEBI:58722"/>
        <dbReference type="EC" id="4.2.1.126"/>
    </reaction>
</comment>
<keyword evidence="2 3" id="KW-0119">Carbohydrate metabolism</keyword>
<dbReference type="InterPro" id="IPR001347">
    <property type="entry name" value="SIS_dom"/>
</dbReference>
<dbReference type="Proteomes" id="UP000323917">
    <property type="component" value="Chromosome"/>
</dbReference>